<proteinExistence type="predicted"/>
<name>A0ACA9QB08_9GLOM</name>
<sequence>MDNWPEGPRWALVYGGNTYVIYLVLPVLVGGIRRCVLMSSGIGYIDDIRCPFPALLLFMVLTAQMSPQNLATTLNIEPLGYIIISDEPGGHNQGDIAAEPTLCTTRVLYLNTVLDPSGRLPFSRLPPDNRLYHSSDDHDLDGNGPTFSLQHLVSSLGRSIWWKPIYNLPGSPHRGTVEHHVLAGALGVDDE</sequence>
<evidence type="ECO:0000313" key="1">
    <source>
        <dbReference type="EMBL" id="CAG8740471.1"/>
    </source>
</evidence>
<protein>
    <submittedName>
        <fullName evidence="1">3963_t:CDS:1</fullName>
    </submittedName>
</protein>
<reference evidence="1" key="1">
    <citation type="submission" date="2021-06" db="EMBL/GenBank/DDBJ databases">
        <authorList>
            <person name="Kallberg Y."/>
            <person name="Tangrot J."/>
            <person name="Rosling A."/>
        </authorList>
    </citation>
    <scope>NUCLEOTIDE SEQUENCE</scope>
    <source>
        <strain evidence="1">CL356</strain>
    </source>
</reference>
<dbReference type="EMBL" id="CAJVPT010047649">
    <property type="protein sequence ID" value="CAG8740471.1"/>
    <property type="molecule type" value="Genomic_DNA"/>
</dbReference>
<organism evidence="1 2">
    <name type="scientific">Acaulospora colombiana</name>
    <dbReference type="NCBI Taxonomy" id="27376"/>
    <lineage>
        <taxon>Eukaryota</taxon>
        <taxon>Fungi</taxon>
        <taxon>Fungi incertae sedis</taxon>
        <taxon>Mucoromycota</taxon>
        <taxon>Glomeromycotina</taxon>
        <taxon>Glomeromycetes</taxon>
        <taxon>Diversisporales</taxon>
        <taxon>Acaulosporaceae</taxon>
        <taxon>Acaulospora</taxon>
    </lineage>
</organism>
<keyword evidence="2" id="KW-1185">Reference proteome</keyword>
<gene>
    <name evidence="1" type="ORF">ACOLOM_LOCUS12147</name>
</gene>
<accession>A0ACA9QB08</accession>
<comment type="caution">
    <text evidence="1">The sequence shown here is derived from an EMBL/GenBank/DDBJ whole genome shotgun (WGS) entry which is preliminary data.</text>
</comment>
<dbReference type="Proteomes" id="UP000789525">
    <property type="component" value="Unassembled WGS sequence"/>
</dbReference>
<evidence type="ECO:0000313" key="2">
    <source>
        <dbReference type="Proteomes" id="UP000789525"/>
    </source>
</evidence>